<dbReference type="EMBL" id="JBHTKH010000008">
    <property type="protein sequence ID" value="MFD1055242.1"/>
    <property type="molecule type" value="Genomic_DNA"/>
</dbReference>
<dbReference type="Proteomes" id="UP001597046">
    <property type="component" value="Unassembled WGS sequence"/>
</dbReference>
<evidence type="ECO:0000313" key="4">
    <source>
        <dbReference type="Proteomes" id="UP001597046"/>
    </source>
</evidence>
<keyword evidence="2" id="KW-0812">Transmembrane</keyword>
<protein>
    <submittedName>
        <fullName evidence="3">Uncharacterized protein</fullName>
    </submittedName>
</protein>
<dbReference type="RefSeq" id="WP_386053180.1">
    <property type="nucleotide sequence ID" value="NZ_JBHTKH010000008.1"/>
</dbReference>
<accession>A0ABW3MYE2</accession>
<evidence type="ECO:0000256" key="2">
    <source>
        <dbReference type="SAM" id="Phobius"/>
    </source>
</evidence>
<feature type="transmembrane region" description="Helical" evidence="2">
    <location>
        <begin position="12"/>
        <end position="33"/>
    </location>
</feature>
<evidence type="ECO:0000256" key="1">
    <source>
        <dbReference type="SAM" id="MobiDB-lite"/>
    </source>
</evidence>
<keyword evidence="2" id="KW-1133">Transmembrane helix</keyword>
<reference evidence="4" key="1">
    <citation type="journal article" date="2019" name="Int. J. Syst. Evol. Microbiol.">
        <title>The Global Catalogue of Microorganisms (GCM) 10K type strain sequencing project: providing services to taxonomists for standard genome sequencing and annotation.</title>
        <authorList>
            <consortium name="The Broad Institute Genomics Platform"/>
            <consortium name="The Broad Institute Genome Sequencing Center for Infectious Disease"/>
            <person name="Wu L."/>
            <person name="Ma J."/>
        </authorList>
    </citation>
    <scope>NUCLEOTIDE SEQUENCE [LARGE SCALE GENOMIC DNA]</scope>
    <source>
        <strain evidence="4">CCUG 57508</strain>
    </source>
</reference>
<keyword evidence="2" id="KW-0472">Membrane</keyword>
<gene>
    <name evidence="3" type="ORF">ACFQ2V_13070</name>
</gene>
<sequence length="73" mass="8284">MLATLATATSNPPAFSVTNLIILIVVAAVVYPLQKKLREAVSRRRKERWAEEDRQAQLEREKQDGPQRPDDTP</sequence>
<comment type="caution">
    <text evidence="3">The sequence shown here is derived from an EMBL/GenBank/DDBJ whole genome shotgun (WGS) entry which is preliminary data.</text>
</comment>
<keyword evidence="4" id="KW-1185">Reference proteome</keyword>
<name>A0ABW3MYE2_9MICO</name>
<evidence type="ECO:0000313" key="3">
    <source>
        <dbReference type="EMBL" id="MFD1055242.1"/>
    </source>
</evidence>
<feature type="region of interest" description="Disordered" evidence="1">
    <location>
        <begin position="42"/>
        <end position="73"/>
    </location>
</feature>
<proteinExistence type="predicted"/>
<organism evidence="3 4">
    <name type="scientific">Terrabacter terrigena</name>
    <dbReference type="NCBI Taxonomy" id="574718"/>
    <lineage>
        <taxon>Bacteria</taxon>
        <taxon>Bacillati</taxon>
        <taxon>Actinomycetota</taxon>
        <taxon>Actinomycetes</taxon>
        <taxon>Micrococcales</taxon>
        <taxon>Intrasporangiaceae</taxon>
        <taxon>Terrabacter</taxon>
    </lineage>
</organism>